<dbReference type="PANTHER" id="PTHR36577:SF3">
    <property type="entry name" value="DUF521 DOMAIN PROTEIN (AFU_ORTHOLOGUE AFUA_6G00490)"/>
    <property type="match status" value="1"/>
</dbReference>
<feature type="domain" description="Phosphomevalonate dehydratase small subunit-like" evidence="2">
    <location>
        <begin position="28"/>
        <end position="102"/>
    </location>
</feature>
<protein>
    <submittedName>
        <fullName evidence="3">DUF126 domain-containing protein</fullName>
    </submittedName>
</protein>
<dbReference type="EMBL" id="JACEIB010000003">
    <property type="protein sequence ID" value="MBA2933546.1"/>
    <property type="molecule type" value="Genomic_DNA"/>
</dbReference>
<accession>A0A838L5T4</accession>
<dbReference type="RefSeq" id="WP_160363367.1">
    <property type="nucleotide sequence ID" value="NZ_JACEIB010000003.1"/>
</dbReference>
<comment type="caution">
    <text evidence="3">The sequence shown here is derived from an EMBL/GenBank/DDBJ whole genome shotgun (WGS) entry which is preliminary data.</text>
</comment>
<dbReference type="InterPro" id="IPR002840">
    <property type="entry name" value="PMDh-S-like_dom"/>
</dbReference>
<dbReference type="SUPFAM" id="SSF52016">
    <property type="entry name" value="LeuD/IlvD-like"/>
    <property type="match status" value="1"/>
</dbReference>
<sequence>MEVKAELLLAAFPAGPRTAPILQLREPLSFWGGVDPATGRLIDPRSIDHDKDLVGRIALIHELRGSSSASSVLLELIHAGRTPTAIIVAKPDAILAVAAIVGREMGWTVPPILRLDVDDLERLPDGAPATVFEDGMVRLG</sequence>
<evidence type="ECO:0000256" key="1">
    <source>
        <dbReference type="ARBA" id="ARBA00023239"/>
    </source>
</evidence>
<keyword evidence="4" id="KW-1185">Reference proteome</keyword>
<dbReference type="Pfam" id="PF01989">
    <property type="entry name" value="AcnX_swivel_put"/>
    <property type="match status" value="1"/>
</dbReference>
<reference evidence="3 4" key="1">
    <citation type="submission" date="2020-07" db="EMBL/GenBank/DDBJ databases">
        <authorList>
            <person name="Sun Q."/>
        </authorList>
    </citation>
    <scope>NUCLEOTIDE SEQUENCE [LARGE SCALE GENOMIC DNA]</scope>
    <source>
        <strain evidence="3 4">CGMCC 1.13654</strain>
    </source>
</reference>
<name>A0A838L5T4_9SPHN</name>
<dbReference type="PANTHER" id="PTHR36577">
    <property type="entry name" value="DUF521 DOMAIN PROTEIN (AFU_ORTHOLOGUE AFUA_6G00490)"/>
    <property type="match status" value="1"/>
</dbReference>
<dbReference type="AlphaFoldDB" id="A0A838L5T4"/>
<evidence type="ECO:0000313" key="3">
    <source>
        <dbReference type="EMBL" id="MBA2933546.1"/>
    </source>
</evidence>
<dbReference type="Gene3D" id="3.50.30.10">
    <property type="entry name" value="Phosphohistidine domain"/>
    <property type="match status" value="1"/>
</dbReference>
<proteinExistence type="predicted"/>
<gene>
    <name evidence="3" type="ORF">HZF05_05495</name>
</gene>
<keyword evidence="1" id="KW-0456">Lyase</keyword>
<dbReference type="Proteomes" id="UP000570166">
    <property type="component" value="Unassembled WGS sequence"/>
</dbReference>
<organism evidence="3 4">
    <name type="scientific">Sphingomonas chungangi</name>
    <dbReference type="NCBI Taxonomy" id="2683589"/>
    <lineage>
        <taxon>Bacteria</taxon>
        <taxon>Pseudomonadati</taxon>
        <taxon>Pseudomonadota</taxon>
        <taxon>Alphaproteobacteria</taxon>
        <taxon>Sphingomonadales</taxon>
        <taxon>Sphingomonadaceae</taxon>
        <taxon>Sphingomonas</taxon>
    </lineage>
</organism>
<evidence type="ECO:0000313" key="4">
    <source>
        <dbReference type="Proteomes" id="UP000570166"/>
    </source>
</evidence>
<evidence type="ECO:0000259" key="2">
    <source>
        <dbReference type="Pfam" id="PF01989"/>
    </source>
</evidence>
<dbReference type="GO" id="GO:0016829">
    <property type="term" value="F:lyase activity"/>
    <property type="evidence" value="ECO:0007669"/>
    <property type="project" value="UniProtKB-KW"/>
</dbReference>